<evidence type="ECO:0000313" key="2">
    <source>
        <dbReference type="Proteomes" id="UP000185494"/>
    </source>
</evidence>
<accession>A0A1L7AF31</accession>
<dbReference type="KEGG" id="rgi:RGI145_09605"/>
<evidence type="ECO:0000313" key="1">
    <source>
        <dbReference type="EMBL" id="APT57320.1"/>
    </source>
</evidence>
<proteinExistence type="predicted"/>
<dbReference type="EMBL" id="CP015583">
    <property type="protein sequence ID" value="APT57320.1"/>
    <property type="molecule type" value="Genomic_DNA"/>
</dbReference>
<name>A0A1L7AF31_9PROT</name>
<protein>
    <submittedName>
        <fullName evidence="1">Metal-binding protein</fullName>
    </submittedName>
</protein>
<dbReference type="STRING" id="257708.RGI145_09605"/>
<gene>
    <name evidence="1" type="ORF">RGI145_09605</name>
</gene>
<organism evidence="1 2">
    <name type="scientific">Roseomonas gilardii</name>
    <dbReference type="NCBI Taxonomy" id="257708"/>
    <lineage>
        <taxon>Bacteria</taxon>
        <taxon>Pseudomonadati</taxon>
        <taxon>Pseudomonadota</taxon>
        <taxon>Alphaproteobacteria</taxon>
        <taxon>Acetobacterales</taxon>
        <taxon>Roseomonadaceae</taxon>
        <taxon>Roseomonas</taxon>
    </lineage>
</organism>
<dbReference type="Proteomes" id="UP000185494">
    <property type="component" value="Chromosome 1"/>
</dbReference>
<dbReference type="PROSITE" id="PS51318">
    <property type="entry name" value="TAT"/>
    <property type="match status" value="1"/>
</dbReference>
<dbReference type="Pfam" id="PF04214">
    <property type="entry name" value="DUF411"/>
    <property type="match status" value="1"/>
</dbReference>
<dbReference type="InterPro" id="IPR007332">
    <property type="entry name" value="DUF411"/>
</dbReference>
<dbReference type="eggNOG" id="COG3019">
    <property type="taxonomic scope" value="Bacteria"/>
</dbReference>
<sequence length="159" mass="16781">MTMPARSTRRSFTTGLLGLAALPTACGGPPKVEAWRDRTCGCCGGWVEHLRAEGFEVDDKVVDAVGPHRQALGTPPNLMSCHAGKVGSYALEGHVPAAAIRRLLKERPSGVAGLSVPAMPVGVPGMEVPGAEPSTYEVVAFGRDGSWRPWMRFCGLEAV</sequence>
<dbReference type="AlphaFoldDB" id="A0A1L7AF31"/>
<dbReference type="InterPro" id="IPR006311">
    <property type="entry name" value="TAT_signal"/>
</dbReference>
<reference evidence="1 2" key="1">
    <citation type="submission" date="2016-05" db="EMBL/GenBank/DDBJ databases">
        <title>Complete Genome and Methylome Analysis of Psychrotrophic Bacterial Isolates from Antarctic Lake Untersee.</title>
        <authorList>
            <person name="Fomenkov A."/>
            <person name="Akimov V.N."/>
            <person name="Vasilyeva L.V."/>
            <person name="Andersen D."/>
            <person name="Vincze T."/>
            <person name="Roberts R.J."/>
        </authorList>
    </citation>
    <scope>NUCLEOTIDE SEQUENCE [LARGE SCALE GENOMIC DNA]</scope>
    <source>
        <strain evidence="1 2">U14-5</strain>
    </source>
</reference>